<feature type="compositionally biased region" description="Polar residues" evidence="1">
    <location>
        <begin position="12"/>
        <end position="30"/>
    </location>
</feature>
<accession>A0A6J7KLF7</accession>
<feature type="region of interest" description="Disordered" evidence="1">
    <location>
        <begin position="1"/>
        <end position="30"/>
    </location>
</feature>
<organism evidence="2">
    <name type="scientific">freshwater metagenome</name>
    <dbReference type="NCBI Taxonomy" id="449393"/>
    <lineage>
        <taxon>unclassified sequences</taxon>
        <taxon>metagenomes</taxon>
        <taxon>ecological metagenomes</taxon>
    </lineage>
</organism>
<dbReference type="AlphaFoldDB" id="A0A6J7KLF7"/>
<sequence length="105" mass="11450">MKGLPASKPKTAASTAEPQPPSTNQKVPTASTMSFLLRSIDDSPFVMCVRNTGVRNMGVRNLDVQSSDAESDCHMTDVTIVRCQRDRIVDAVHRGWRSAPAFMAT</sequence>
<evidence type="ECO:0000256" key="1">
    <source>
        <dbReference type="SAM" id="MobiDB-lite"/>
    </source>
</evidence>
<evidence type="ECO:0000313" key="2">
    <source>
        <dbReference type="EMBL" id="CAB4956527.1"/>
    </source>
</evidence>
<reference evidence="2" key="1">
    <citation type="submission" date="2020-05" db="EMBL/GenBank/DDBJ databases">
        <authorList>
            <person name="Chiriac C."/>
            <person name="Salcher M."/>
            <person name="Ghai R."/>
            <person name="Kavagutti S V."/>
        </authorList>
    </citation>
    <scope>NUCLEOTIDE SEQUENCE</scope>
</reference>
<protein>
    <submittedName>
        <fullName evidence="2">Unannotated protein</fullName>
    </submittedName>
</protein>
<gene>
    <name evidence="2" type="ORF">UFOPK3733_02193</name>
</gene>
<name>A0A6J7KLF7_9ZZZZ</name>
<dbReference type="EMBL" id="CAFBNC010000174">
    <property type="protein sequence ID" value="CAB4956527.1"/>
    <property type="molecule type" value="Genomic_DNA"/>
</dbReference>
<proteinExistence type="predicted"/>